<accession>A0A841D560</accession>
<sequence length="216" mass="23449">MIEAQEVSNPDLKERHGISLDGQNRLSLNKLKLVDSRKQGRAYAHILTDAGWAYLARELRARTLPMPRKGAGSAVHRALLAWLPGFLERTDQPLADVFQPYDGSVPGSSEAASTDSPAASPAPSASVPASVNVETRIRLAYAELAAKPGAWVSLAKIRPLLGDTERAEVDDTLRRMNRMPDVRVVPEENQKTLTPADREAAVVIGDQDKHFLAIGA</sequence>
<feature type="compositionally biased region" description="Low complexity" evidence="1">
    <location>
        <begin position="108"/>
        <end position="127"/>
    </location>
</feature>
<name>A0A841D560_PLAVE</name>
<gene>
    <name evidence="2" type="ORF">FHS22_002914</name>
</gene>
<comment type="caution">
    <text evidence="2">The sequence shown here is derived from an EMBL/GenBank/DDBJ whole genome shotgun (WGS) entry which is preliminary data.</text>
</comment>
<keyword evidence="3" id="KW-1185">Reference proteome</keyword>
<feature type="region of interest" description="Disordered" evidence="1">
    <location>
        <begin position="98"/>
        <end position="127"/>
    </location>
</feature>
<dbReference type="RefSeq" id="WP_184941911.1">
    <property type="nucleotide sequence ID" value="NZ_BAAAWZ010000001.1"/>
</dbReference>
<evidence type="ECO:0000313" key="2">
    <source>
        <dbReference type="EMBL" id="MBB5963634.1"/>
    </source>
</evidence>
<dbReference type="Proteomes" id="UP000562352">
    <property type="component" value="Unassembled WGS sequence"/>
</dbReference>
<proteinExistence type="predicted"/>
<dbReference type="EMBL" id="JACHJJ010000008">
    <property type="protein sequence ID" value="MBB5963634.1"/>
    <property type="molecule type" value="Genomic_DNA"/>
</dbReference>
<organism evidence="2 3">
    <name type="scientific">Planomonospora venezuelensis</name>
    <dbReference type="NCBI Taxonomy" id="1999"/>
    <lineage>
        <taxon>Bacteria</taxon>
        <taxon>Bacillati</taxon>
        <taxon>Actinomycetota</taxon>
        <taxon>Actinomycetes</taxon>
        <taxon>Streptosporangiales</taxon>
        <taxon>Streptosporangiaceae</taxon>
        <taxon>Planomonospora</taxon>
    </lineage>
</organism>
<protein>
    <submittedName>
        <fullName evidence="2">Uncharacterized protein</fullName>
    </submittedName>
</protein>
<evidence type="ECO:0000313" key="3">
    <source>
        <dbReference type="Proteomes" id="UP000562352"/>
    </source>
</evidence>
<evidence type="ECO:0000256" key="1">
    <source>
        <dbReference type="SAM" id="MobiDB-lite"/>
    </source>
</evidence>
<reference evidence="2 3" key="1">
    <citation type="submission" date="2020-08" db="EMBL/GenBank/DDBJ databases">
        <title>Genomic Encyclopedia of Type Strains, Phase III (KMG-III): the genomes of soil and plant-associated and newly described type strains.</title>
        <authorList>
            <person name="Whitman W."/>
        </authorList>
    </citation>
    <scope>NUCLEOTIDE SEQUENCE [LARGE SCALE GENOMIC DNA]</scope>
    <source>
        <strain evidence="2 3">CECT 3303</strain>
    </source>
</reference>
<dbReference type="AlphaFoldDB" id="A0A841D560"/>